<name>A0A3M6UL18_POCDA</name>
<reference evidence="4 5" key="1">
    <citation type="journal article" date="2018" name="Sci. Rep.">
        <title>Comparative analysis of the Pocillopora damicornis genome highlights role of immune system in coral evolution.</title>
        <authorList>
            <person name="Cunning R."/>
            <person name="Bay R.A."/>
            <person name="Gillette P."/>
            <person name="Baker A.C."/>
            <person name="Traylor-Knowles N."/>
        </authorList>
    </citation>
    <scope>NUCLEOTIDE SEQUENCE [LARGE SCALE GENOMIC DNA]</scope>
    <source>
        <strain evidence="4">RSMAS</strain>
        <tissue evidence="4">Whole animal</tissue>
    </source>
</reference>
<feature type="domain" description="UMOD/GP2/OIT3-like D8C" evidence="3">
    <location>
        <begin position="1"/>
        <end position="62"/>
    </location>
</feature>
<proteinExistence type="predicted"/>
<dbReference type="Proteomes" id="UP000275408">
    <property type="component" value="Unassembled WGS sequence"/>
</dbReference>
<comment type="caution">
    <text evidence="4">The sequence shown here is derived from an EMBL/GenBank/DDBJ whole genome shotgun (WGS) entry which is preliminary data.</text>
</comment>
<evidence type="ECO:0000259" key="3">
    <source>
        <dbReference type="Pfam" id="PF23283"/>
    </source>
</evidence>
<dbReference type="AlphaFoldDB" id="A0A3M6UL18"/>
<keyword evidence="1" id="KW-0732">Signal</keyword>
<dbReference type="EMBL" id="RCHS01001275">
    <property type="protein sequence ID" value="RMX54367.1"/>
    <property type="molecule type" value="Genomic_DNA"/>
</dbReference>
<accession>A0A3M6UL18</accession>
<dbReference type="STRING" id="46731.A0A3M6UL18"/>
<dbReference type="Pfam" id="PF23283">
    <property type="entry name" value="D8C_UMOD"/>
    <property type="match status" value="1"/>
</dbReference>
<evidence type="ECO:0000256" key="2">
    <source>
        <dbReference type="ARBA" id="ARBA00023157"/>
    </source>
</evidence>
<sequence length="95" mass="10638">MPTACVPQSHCNAKRPGWLDGHHPNVTQGVVNMRVCFTSENDCCGDQIFISVKNCGDFFAYGLELWTILRRINIRCALAAKEIKRDRGKGCKNVL</sequence>
<evidence type="ECO:0000313" key="4">
    <source>
        <dbReference type="EMBL" id="RMX54367.1"/>
    </source>
</evidence>
<keyword evidence="5" id="KW-1185">Reference proteome</keyword>
<organism evidence="4 5">
    <name type="scientific">Pocillopora damicornis</name>
    <name type="common">Cauliflower coral</name>
    <name type="synonym">Millepora damicornis</name>
    <dbReference type="NCBI Taxonomy" id="46731"/>
    <lineage>
        <taxon>Eukaryota</taxon>
        <taxon>Metazoa</taxon>
        <taxon>Cnidaria</taxon>
        <taxon>Anthozoa</taxon>
        <taxon>Hexacorallia</taxon>
        <taxon>Scleractinia</taxon>
        <taxon>Astrocoeniina</taxon>
        <taxon>Pocilloporidae</taxon>
        <taxon>Pocillopora</taxon>
    </lineage>
</organism>
<dbReference type="InterPro" id="IPR057774">
    <property type="entry name" value="D8C_UMOD/GP2/OIT3-like"/>
</dbReference>
<protein>
    <recommendedName>
        <fullName evidence="3">UMOD/GP2/OIT3-like D8C domain-containing protein</fullName>
    </recommendedName>
</protein>
<gene>
    <name evidence="4" type="ORF">pdam_00018397</name>
</gene>
<evidence type="ECO:0000256" key="1">
    <source>
        <dbReference type="ARBA" id="ARBA00022729"/>
    </source>
</evidence>
<evidence type="ECO:0000313" key="5">
    <source>
        <dbReference type="Proteomes" id="UP000275408"/>
    </source>
</evidence>
<keyword evidence="2" id="KW-1015">Disulfide bond</keyword>